<dbReference type="PATRIC" id="fig|270351.10.peg.5585"/>
<dbReference type="InterPro" id="IPR053191">
    <property type="entry name" value="DcsG_Biosynth_Enzyme"/>
</dbReference>
<dbReference type="KEGG" id="maqu:Maq22A_1p31350"/>
<keyword evidence="1" id="KW-0614">Plasmid</keyword>
<accession>A0A0C6FN54</accession>
<dbReference type="AlphaFoldDB" id="A0A0C6FN54"/>
<dbReference type="EMBL" id="AP014705">
    <property type="protein sequence ID" value="BAQ48607.1"/>
    <property type="molecule type" value="Genomic_DNA"/>
</dbReference>
<sequence>MRKALYLSLGAPHLEYPAVEEALRAEGVAARMVHLDAFDTLDLGEIDLVNLRMCRWYHKEPRFQERVEHVHERLLAAPNGPVPLANPLPLVLDALDKGRYLRKLAQDGIDLVPTRWIARGSAFDVVRTMEEAGWDDVVVKPTVSSGSWNTIRVSRRGPALDEHHFVLAEGGFPRQAEMAALARTHELIVQPFLSSVLDFGELSFVFLSGSLSHVVRKTVGDQGGWWAHERLGGRNHRWTPSPAEERWATGVNDALERRYGPLWFSRIDGLQDADGRLRLLECELAIPRLLLPEGNAFGRYAKVIAEGIAHHRAGRRETRAA</sequence>
<dbReference type="PANTHER" id="PTHR39217">
    <property type="match status" value="1"/>
</dbReference>
<protein>
    <submittedName>
        <fullName evidence="1">Glutathione synthase/ribosomal protein S6 modification enzyme</fullName>
    </submittedName>
</protein>
<gene>
    <name evidence="1" type="ORF">Maq22A_1p31350</name>
</gene>
<evidence type="ECO:0000313" key="2">
    <source>
        <dbReference type="Proteomes" id="UP000061432"/>
    </source>
</evidence>
<geneLocation type="plasmid" evidence="2">
    <name>pMaq22A_1p DNA</name>
</geneLocation>
<dbReference type="PANTHER" id="PTHR39217:SF1">
    <property type="entry name" value="GLUTATHIONE SYNTHETASE"/>
    <property type="match status" value="1"/>
</dbReference>
<dbReference type="SUPFAM" id="SSF56059">
    <property type="entry name" value="Glutathione synthetase ATP-binding domain-like"/>
    <property type="match status" value="1"/>
</dbReference>
<dbReference type="Proteomes" id="UP000061432">
    <property type="component" value="Plasmid pMaq22A_1p"/>
</dbReference>
<dbReference type="OrthoDB" id="9786585at2"/>
<proteinExistence type="predicted"/>
<reference evidence="2" key="2">
    <citation type="submission" date="2015-01" db="EMBL/GenBank/DDBJ databases">
        <title>Complete genome sequence of Methylobacterium aquaticum strain 22A.</title>
        <authorList>
            <person name="Tani A."/>
            <person name="Ogura Y."/>
            <person name="Hayashi T."/>
        </authorList>
    </citation>
    <scope>NUCLEOTIDE SEQUENCE [LARGE SCALE GENOMIC DNA]</scope>
    <source>
        <strain evidence="2">MA-22A</strain>
        <plasmid evidence="2">Plasmid pMaq22A_1p DNA</plasmid>
    </source>
</reference>
<name>A0A0C6FN54_9HYPH</name>
<organism evidence="1 2">
    <name type="scientific">Methylobacterium aquaticum</name>
    <dbReference type="NCBI Taxonomy" id="270351"/>
    <lineage>
        <taxon>Bacteria</taxon>
        <taxon>Pseudomonadati</taxon>
        <taxon>Pseudomonadota</taxon>
        <taxon>Alphaproteobacteria</taxon>
        <taxon>Hyphomicrobiales</taxon>
        <taxon>Methylobacteriaceae</taxon>
        <taxon>Methylobacterium</taxon>
    </lineage>
</organism>
<dbReference type="RefSeq" id="WP_060849838.1">
    <property type="nucleotide sequence ID" value="NZ_AP014705.1"/>
</dbReference>
<reference evidence="1 2" key="1">
    <citation type="journal article" date="2015" name="Genome Announc.">
        <title>Complete Genome Sequence of Methylobacterium aquaticum Strain 22A, Isolated from Racomitrium japonicum Moss.</title>
        <authorList>
            <person name="Tani A."/>
            <person name="Ogura Y."/>
            <person name="Hayashi T."/>
            <person name="Kimbara K."/>
        </authorList>
    </citation>
    <scope>NUCLEOTIDE SEQUENCE [LARGE SCALE GENOMIC DNA]</scope>
    <source>
        <strain evidence="1 2">MA-22A</strain>
        <plasmid evidence="2">Plasmid pMaq22A_1p DNA</plasmid>
    </source>
</reference>
<evidence type="ECO:0000313" key="1">
    <source>
        <dbReference type="EMBL" id="BAQ48607.1"/>
    </source>
</evidence>